<sequence>MDRRQVLKAAGVTSTIPFASGLGAASGDDDRGGPKRRSCQQPNCIHPVLGYSGLEGDGQLPEPLQPDHEVDLETRPQEGRPVPEFYFEPTGLFVETGDIVRFNLATPDHTVTAYHPRLGRQRRVPEGVPPFSSPVLGMNAFWLYRFDEPGVYDVLCAPHEIFGMVMRIVVGEPTAEFGPEGTVETEGGEVELRPPALTAALVYGDSMLEPATIAEQGSVSWDDLMPESKRLLVEFPEPPAE</sequence>
<dbReference type="AlphaFoldDB" id="A0A7D6CQ56"/>
<dbReference type="GO" id="GO:0009055">
    <property type="term" value="F:electron transfer activity"/>
    <property type="evidence" value="ECO:0007669"/>
    <property type="project" value="InterPro"/>
</dbReference>
<organism evidence="5 6">
    <name type="scientific">Natrinema zhouii</name>
    <dbReference type="NCBI Taxonomy" id="1710539"/>
    <lineage>
        <taxon>Archaea</taxon>
        <taxon>Methanobacteriati</taxon>
        <taxon>Methanobacteriota</taxon>
        <taxon>Stenosarchaea group</taxon>
        <taxon>Halobacteria</taxon>
        <taxon>Halobacteriales</taxon>
        <taxon>Natrialbaceae</taxon>
        <taxon>Natrinema</taxon>
    </lineage>
</organism>
<protein>
    <recommendedName>
        <fullName evidence="4">Blue (type 1) copper domain-containing protein</fullName>
    </recommendedName>
</protein>
<feature type="region of interest" description="Disordered" evidence="3">
    <location>
        <begin position="18"/>
        <end position="42"/>
    </location>
</feature>
<evidence type="ECO:0000256" key="1">
    <source>
        <dbReference type="ARBA" id="ARBA00022723"/>
    </source>
</evidence>
<keyword evidence="1" id="KW-0479">Metal-binding</keyword>
<evidence type="ECO:0000313" key="6">
    <source>
        <dbReference type="Proteomes" id="UP000510869"/>
    </source>
</evidence>
<name>A0A7D6CQ56_9EURY</name>
<proteinExistence type="predicted"/>
<reference evidence="5 6" key="1">
    <citation type="submission" date="2020-07" db="EMBL/GenBank/DDBJ databases">
        <title>Natrinema (YPL30) sp. nov. and Haloterrigena xxxxxx (YPL8) sp. nov., isolated from a salt mine.</title>
        <authorList>
            <person name="Cui H."/>
        </authorList>
    </citation>
    <scope>NUCLEOTIDE SEQUENCE [LARGE SCALE GENOMIC DNA]</scope>
    <source>
        <strain evidence="5 6">YPL13</strain>
    </source>
</reference>
<gene>
    <name evidence="5" type="ORF">HYG81_02225</name>
</gene>
<evidence type="ECO:0000259" key="4">
    <source>
        <dbReference type="Pfam" id="PF00127"/>
    </source>
</evidence>
<dbReference type="Pfam" id="PF00127">
    <property type="entry name" value="Copper-bind"/>
    <property type="match status" value="1"/>
</dbReference>
<dbReference type="SUPFAM" id="SSF49503">
    <property type="entry name" value="Cupredoxins"/>
    <property type="match status" value="1"/>
</dbReference>
<dbReference type="InterPro" id="IPR000923">
    <property type="entry name" value="BlueCu_1"/>
</dbReference>
<keyword evidence="2" id="KW-0186">Copper</keyword>
<dbReference type="GO" id="GO:0005507">
    <property type="term" value="F:copper ion binding"/>
    <property type="evidence" value="ECO:0007669"/>
    <property type="project" value="InterPro"/>
</dbReference>
<dbReference type="EMBL" id="CP059154">
    <property type="protein sequence ID" value="QLK26456.1"/>
    <property type="molecule type" value="Genomic_DNA"/>
</dbReference>
<evidence type="ECO:0000313" key="5">
    <source>
        <dbReference type="EMBL" id="QLK26456.1"/>
    </source>
</evidence>
<keyword evidence="6" id="KW-1185">Reference proteome</keyword>
<dbReference type="OrthoDB" id="186995at2157"/>
<dbReference type="InterPro" id="IPR008972">
    <property type="entry name" value="Cupredoxin"/>
</dbReference>
<dbReference type="KEGG" id="nay:HYG81_02225"/>
<dbReference type="Gene3D" id="2.60.40.420">
    <property type="entry name" value="Cupredoxins - blue copper proteins"/>
    <property type="match status" value="1"/>
</dbReference>
<dbReference type="Proteomes" id="UP000510869">
    <property type="component" value="Chromosome"/>
</dbReference>
<feature type="domain" description="Blue (type 1) copper" evidence="4">
    <location>
        <begin position="143"/>
        <end position="170"/>
    </location>
</feature>
<dbReference type="RefSeq" id="WP_180841629.1">
    <property type="nucleotide sequence ID" value="NZ_CP059154.1"/>
</dbReference>
<dbReference type="GeneID" id="56141984"/>
<accession>A0A7D6CQ56</accession>
<evidence type="ECO:0000256" key="2">
    <source>
        <dbReference type="ARBA" id="ARBA00023008"/>
    </source>
</evidence>
<evidence type="ECO:0000256" key="3">
    <source>
        <dbReference type="SAM" id="MobiDB-lite"/>
    </source>
</evidence>